<feature type="transmembrane region" description="Helical" evidence="8">
    <location>
        <begin position="383"/>
        <end position="407"/>
    </location>
</feature>
<evidence type="ECO:0000256" key="2">
    <source>
        <dbReference type="ARBA" id="ARBA00022475"/>
    </source>
</evidence>
<feature type="transmembrane region" description="Helical" evidence="8">
    <location>
        <begin position="428"/>
        <end position="453"/>
    </location>
</feature>
<dbReference type="PANTHER" id="PTHR42682">
    <property type="entry name" value="HYDROGENASE-4 COMPONENT F"/>
    <property type="match status" value="1"/>
</dbReference>
<gene>
    <name evidence="10" type="ORF">HGMM_OP3C364</name>
</gene>
<evidence type="ECO:0000256" key="3">
    <source>
        <dbReference type="ARBA" id="ARBA00022692"/>
    </source>
</evidence>
<feature type="transmembrane region" description="Helical" evidence="8">
    <location>
        <begin position="160"/>
        <end position="183"/>
    </location>
</feature>
<keyword evidence="2" id="KW-1003">Cell membrane</keyword>
<feature type="transmembrane region" description="Helical" evidence="8">
    <location>
        <begin position="333"/>
        <end position="351"/>
    </location>
</feature>
<sequence>MIALLALLNGGAESLRLDWSIPYGSFFIEIDALSAFFLIPIFGLCGLAALYGGGYMGVYRGERALGASWFFFHLLTASMALVVLARNGVLFLICWEVMALASFFLVTFEDEREEVRQAGWTYLVATHVGTAFLLVFFMLAGREAGSLDFDKFSPGSSATASVLFLLAVIGFGTKAGFWPLHVWLPEAHPAAPSHVSAVMSGVMIKTGIYGLVRALTFLEAPPVWWGWLLIAVGGISGVLGVLFALAQHDLKRLLAYHSVENIGIIALGLGVGVVGVSAGAPTVAVLGFAGGLLHVLNHALFKGLLFFGAGSVLHSTGTREIEHLGGLLKKMPWTGVTFLVGAVAICGLPPLNGFVSEFFIYLGAFAGIVSLGVEGALPLVGVIGALAVIGGLAAACFAKAFGIVFLGEPRSEAAHQAHEGSLAMKIPLAALALGCLLVALLAPFILRAMIPMVSQLTSPTTVSASAHDLSGPLWFIVLAGLGVFALIASGALWRRWLLSRKSVTETVTWDCGYAQPTARMQYTASSFAQPITGLLASVLHTKKHIMPPQGFFPTAARLRTETPDLARERLYEPLFSAVSRGLERWRWLQHGQLQLYVLYIALALLVLLLWKLG</sequence>
<dbReference type="AlphaFoldDB" id="H5SSS3"/>
<evidence type="ECO:0000256" key="6">
    <source>
        <dbReference type="ARBA" id="ARBA00023136"/>
    </source>
</evidence>
<feature type="transmembrane region" description="Helical" evidence="8">
    <location>
        <begin position="224"/>
        <end position="246"/>
    </location>
</feature>
<name>H5SSS3_ACEAU</name>
<dbReference type="InterPro" id="IPR003918">
    <property type="entry name" value="NADH_UbQ_OxRdtase"/>
</dbReference>
<keyword evidence="4 8" id="KW-1133">Transmembrane helix</keyword>
<feature type="transmembrane region" description="Helical" evidence="8">
    <location>
        <begin position="30"/>
        <end position="52"/>
    </location>
</feature>
<evidence type="ECO:0000256" key="8">
    <source>
        <dbReference type="SAM" id="Phobius"/>
    </source>
</evidence>
<feature type="transmembrane region" description="Helical" evidence="8">
    <location>
        <begin position="473"/>
        <end position="493"/>
    </location>
</feature>
<feature type="transmembrane region" description="Helical" evidence="8">
    <location>
        <begin position="593"/>
        <end position="610"/>
    </location>
</feature>
<dbReference type="PRINTS" id="PR01437">
    <property type="entry name" value="NUOXDRDTASE4"/>
</dbReference>
<keyword evidence="6 8" id="KW-0472">Membrane</keyword>
<dbReference type="InterPro" id="IPR052175">
    <property type="entry name" value="ComplexI-like_HydComp"/>
</dbReference>
<accession>H5SSS3</accession>
<dbReference type="GO" id="GO:0016491">
    <property type="term" value="F:oxidoreductase activity"/>
    <property type="evidence" value="ECO:0007669"/>
    <property type="project" value="UniProtKB-KW"/>
</dbReference>
<feature type="transmembrane region" description="Helical" evidence="8">
    <location>
        <begin position="358"/>
        <end position="377"/>
    </location>
</feature>
<organism evidence="10">
    <name type="scientific">Acetithermum autotrophicum</name>
    <dbReference type="NCBI Taxonomy" id="1446466"/>
    <lineage>
        <taxon>Bacteria</taxon>
        <taxon>Candidatus Bipolaricaulota</taxon>
        <taxon>Candidatus Acetithermum</taxon>
    </lineage>
</organism>
<dbReference type="EMBL" id="AP011802">
    <property type="protein sequence ID" value="BAL59209.1"/>
    <property type="molecule type" value="Genomic_DNA"/>
</dbReference>
<evidence type="ECO:0000259" key="9">
    <source>
        <dbReference type="Pfam" id="PF00361"/>
    </source>
</evidence>
<dbReference type="Pfam" id="PF00361">
    <property type="entry name" value="Proton_antipo_M"/>
    <property type="match status" value="1"/>
</dbReference>
<dbReference type="InterPro" id="IPR001750">
    <property type="entry name" value="ND/Mrp_TM"/>
</dbReference>
<feature type="transmembrane region" description="Helical" evidence="8">
    <location>
        <begin position="64"/>
        <end position="83"/>
    </location>
</feature>
<comment type="subcellular location">
    <subcellularLocation>
        <location evidence="1">Cell membrane</location>
        <topology evidence="1">Multi-pass membrane protein</topology>
    </subcellularLocation>
    <subcellularLocation>
        <location evidence="7">Membrane</location>
        <topology evidence="7">Multi-pass membrane protein</topology>
    </subcellularLocation>
</comment>
<evidence type="ECO:0000256" key="5">
    <source>
        <dbReference type="ARBA" id="ARBA00023002"/>
    </source>
</evidence>
<dbReference type="PANTHER" id="PTHR42682:SF3">
    <property type="entry name" value="FORMATE HYDROGENLYASE SUBUNIT 3-RELATED"/>
    <property type="match status" value="1"/>
</dbReference>
<protein>
    <submittedName>
        <fullName evidence="10">Hydrogenase-4 component B</fullName>
    </submittedName>
</protein>
<dbReference type="GO" id="GO:0042773">
    <property type="term" value="P:ATP synthesis coupled electron transport"/>
    <property type="evidence" value="ECO:0007669"/>
    <property type="project" value="InterPro"/>
</dbReference>
<keyword evidence="3 7" id="KW-0812">Transmembrane</keyword>
<feature type="transmembrane region" description="Helical" evidence="8">
    <location>
        <begin position="195"/>
        <end position="212"/>
    </location>
</feature>
<keyword evidence="5" id="KW-0560">Oxidoreductase</keyword>
<reference evidence="10" key="2">
    <citation type="journal article" date="2012" name="PLoS ONE">
        <title>A Deeply Branching Thermophilic Bacterium with an Ancient Acetyl-CoA Pathway Dominates a Subsurface Ecosystem.</title>
        <authorList>
            <person name="Takami H."/>
            <person name="Noguchi H."/>
            <person name="Takaki Y."/>
            <person name="Uchiyama I."/>
            <person name="Toyoda A."/>
            <person name="Nishi S."/>
            <person name="Chee G.-J."/>
            <person name="Arai W."/>
            <person name="Nunoura T."/>
            <person name="Itoh T."/>
            <person name="Hattori M."/>
            <person name="Takai K."/>
        </authorList>
    </citation>
    <scope>NUCLEOTIDE SEQUENCE</scope>
</reference>
<feature type="transmembrane region" description="Helical" evidence="8">
    <location>
        <begin position="89"/>
        <end position="108"/>
    </location>
</feature>
<reference evidence="10" key="1">
    <citation type="journal article" date="2005" name="Environ. Microbiol.">
        <title>Genetic and functional properties of uncultivated thermophilic crenarchaeotes from a subsurface gold mine as revealed by analysis of genome fragments.</title>
        <authorList>
            <person name="Nunoura T."/>
            <person name="Hirayama H."/>
            <person name="Takami H."/>
            <person name="Oida H."/>
            <person name="Nishi S."/>
            <person name="Shimamura S."/>
            <person name="Suzuki Y."/>
            <person name="Inagaki F."/>
            <person name="Takai K."/>
            <person name="Nealson K.H."/>
            <person name="Horikoshi K."/>
        </authorList>
    </citation>
    <scope>NUCLEOTIDE SEQUENCE</scope>
</reference>
<evidence type="ECO:0000256" key="1">
    <source>
        <dbReference type="ARBA" id="ARBA00004651"/>
    </source>
</evidence>
<feature type="domain" description="NADH:quinone oxidoreductase/Mrp antiporter transmembrane" evidence="9">
    <location>
        <begin position="87"/>
        <end position="366"/>
    </location>
</feature>
<feature type="transmembrane region" description="Helical" evidence="8">
    <location>
        <begin position="120"/>
        <end position="140"/>
    </location>
</feature>
<evidence type="ECO:0000256" key="7">
    <source>
        <dbReference type="RuleBase" id="RU000320"/>
    </source>
</evidence>
<feature type="transmembrane region" description="Helical" evidence="8">
    <location>
        <begin position="267"/>
        <end position="296"/>
    </location>
</feature>
<evidence type="ECO:0000313" key="10">
    <source>
        <dbReference type="EMBL" id="BAL59209.1"/>
    </source>
</evidence>
<proteinExistence type="predicted"/>
<dbReference type="GO" id="GO:0008137">
    <property type="term" value="F:NADH dehydrogenase (ubiquinone) activity"/>
    <property type="evidence" value="ECO:0007669"/>
    <property type="project" value="InterPro"/>
</dbReference>
<dbReference type="GO" id="GO:0005886">
    <property type="term" value="C:plasma membrane"/>
    <property type="evidence" value="ECO:0007669"/>
    <property type="project" value="UniProtKB-SubCell"/>
</dbReference>
<evidence type="ECO:0000256" key="4">
    <source>
        <dbReference type="ARBA" id="ARBA00022989"/>
    </source>
</evidence>